<dbReference type="GO" id="GO:0004722">
    <property type="term" value="F:protein serine/threonine phosphatase activity"/>
    <property type="evidence" value="ECO:0007669"/>
    <property type="project" value="UniProtKB-EC"/>
</dbReference>
<dbReference type="RefSeq" id="WP_356674696.1">
    <property type="nucleotide sequence ID" value="NZ_JBEXEF010000207.1"/>
</dbReference>
<feature type="domain" description="PPM-type phosphatase" evidence="3">
    <location>
        <begin position="137"/>
        <end position="358"/>
    </location>
</feature>
<dbReference type="EC" id="3.1.3.16" evidence="4"/>
<dbReference type="EMBL" id="JBEXIP010000006">
    <property type="protein sequence ID" value="MET8433329.1"/>
    <property type="molecule type" value="Genomic_DNA"/>
</dbReference>
<feature type="transmembrane region" description="Helical" evidence="2">
    <location>
        <begin position="48"/>
        <end position="73"/>
    </location>
</feature>
<organism evidence="4 5">
    <name type="scientific">Streptomyces sp. 900116325</name>
    <dbReference type="NCBI Taxonomy" id="3154295"/>
    <lineage>
        <taxon>Bacteria</taxon>
        <taxon>Bacillati</taxon>
        <taxon>Actinomycetota</taxon>
        <taxon>Actinomycetes</taxon>
        <taxon>Kitasatosporales</taxon>
        <taxon>Streptomycetaceae</taxon>
        <taxon>Streptomyces</taxon>
    </lineage>
</organism>
<dbReference type="Proteomes" id="UP001550044">
    <property type="component" value="Unassembled WGS sequence"/>
</dbReference>
<comment type="caution">
    <text evidence="4">The sequence shown here is derived from an EMBL/GenBank/DDBJ whole genome shotgun (WGS) entry which is preliminary data.</text>
</comment>
<dbReference type="InterPro" id="IPR052016">
    <property type="entry name" value="Bact_Sigma-Reg"/>
</dbReference>
<keyword evidence="5" id="KW-1185">Reference proteome</keyword>
<keyword evidence="1 4" id="KW-0378">Hydrolase</keyword>
<dbReference type="PANTHER" id="PTHR43156:SF2">
    <property type="entry name" value="STAGE II SPORULATION PROTEIN E"/>
    <property type="match status" value="1"/>
</dbReference>
<evidence type="ECO:0000313" key="5">
    <source>
        <dbReference type="Proteomes" id="UP001550044"/>
    </source>
</evidence>
<name>A0ABV2U659_9ACTN</name>
<evidence type="ECO:0000256" key="1">
    <source>
        <dbReference type="ARBA" id="ARBA00022801"/>
    </source>
</evidence>
<dbReference type="SMART" id="SM00331">
    <property type="entry name" value="PP2C_SIG"/>
    <property type="match status" value="1"/>
</dbReference>
<feature type="transmembrane region" description="Helical" evidence="2">
    <location>
        <begin position="85"/>
        <end position="105"/>
    </location>
</feature>
<dbReference type="InterPro" id="IPR036457">
    <property type="entry name" value="PPM-type-like_dom_sf"/>
</dbReference>
<protein>
    <submittedName>
        <fullName evidence="4">PP2C family protein-serine/threonine phosphatase</fullName>
        <ecNumber evidence="4">3.1.3.16</ecNumber>
    </submittedName>
</protein>
<keyword evidence="2" id="KW-0812">Transmembrane</keyword>
<evidence type="ECO:0000313" key="4">
    <source>
        <dbReference type="EMBL" id="MET8433329.1"/>
    </source>
</evidence>
<gene>
    <name evidence="4" type="ORF">ABZV61_11080</name>
</gene>
<dbReference type="InterPro" id="IPR001932">
    <property type="entry name" value="PPM-type_phosphatase-like_dom"/>
</dbReference>
<accession>A0ABV2U659</accession>
<proteinExistence type="predicted"/>
<dbReference type="Gene3D" id="3.60.40.10">
    <property type="entry name" value="PPM-type phosphatase domain"/>
    <property type="match status" value="1"/>
</dbReference>
<keyword evidence="2" id="KW-0472">Membrane</keyword>
<reference evidence="4 5" key="1">
    <citation type="submission" date="2024-06" db="EMBL/GenBank/DDBJ databases">
        <title>The Natural Products Discovery Center: Release of the First 8490 Sequenced Strains for Exploring Actinobacteria Biosynthetic Diversity.</title>
        <authorList>
            <person name="Kalkreuter E."/>
            <person name="Kautsar S.A."/>
            <person name="Yang D."/>
            <person name="Bader C.D."/>
            <person name="Teijaro C.N."/>
            <person name="Fluegel L."/>
            <person name="Davis C.M."/>
            <person name="Simpson J.R."/>
            <person name="Lauterbach L."/>
            <person name="Steele A.D."/>
            <person name="Gui C."/>
            <person name="Meng S."/>
            <person name="Li G."/>
            <person name="Viehrig K."/>
            <person name="Ye F."/>
            <person name="Su P."/>
            <person name="Kiefer A.F."/>
            <person name="Nichols A."/>
            <person name="Cepeda A.J."/>
            <person name="Yan W."/>
            <person name="Fan B."/>
            <person name="Jiang Y."/>
            <person name="Adhikari A."/>
            <person name="Zheng C.-J."/>
            <person name="Schuster L."/>
            <person name="Cowan T.M."/>
            <person name="Smanski M.J."/>
            <person name="Chevrette M.G."/>
            <person name="De Carvalho L.P.S."/>
            <person name="Shen B."/>
        </authorList>
    </citation>
    <scope>NUCLEOTIDE SEQUENCE [LARGE SCALE GENOMIC DNA]</scope>
    <source>
        <strain evidence="4 5">NPDC005137</strain>
    </source>
</reference>
<keyword evidence="2" id="KW-1133">Transmembrane helix</keyword>
<dbReference type="Pfam" id="PF07228">
    <property type="entry name" value="SpoIIE"/>
    <property type="match status" value="1"/>
</dbReference>
<dbReference type="PANTHER" id="PTHR43156">
    <property type="entry name" value="STAGE II SPORULATION PROTEIN E-RELATED"/>
    <property type="match status" value="1"/>
</dbReference>
<sequence>MARLGVWKWAGKRSRLLPAVLLLFAVSMDLATPRTVSAAALYAAAILAAAPLLSLRGTILTGVSAFLLDWAMFRNFGYRRSPVEFSELGMVATVTVIAAFLNRLLGHREMQLQSVRDIAAAAQRAVLPHPPERIGPLRFAAHYEAAQTDAQIGGDLYSVVDTPFGVRCVIGDVRGKGMEAVRAVAVCVGTFREAALQEPSLAGLVERMERAVALDARQAGSLFETEGFITGVFVEFPQRGNEFRLVNRGHPAPLLFLGDTVQYVEPGRPDLPLGLAALGAGPECVDTVTFPEGASLLLYTDGLTEARDETGTFYDPVGRFTGHRHPGPDALVDDLLADVHRHTGGRRTDDMALLAITRAPDDARPTSTR</sequence>
<evidence type="ECO:0000259" key="3">
    <source>
        <dbReference type="SMART" id="SM00331"/>
    </source>
</evidence>
<evidence type="ECO:0000256" key="2">
    <source>
        <dbReference type="SAM" id="Phobius"/>
    </source>
</evidence>